<accession>S9QL28</accession>
<dbReference type="InterPro" id="IPR052698">
    <property type="entry name" value="MoCofactor_Util/Proc"/>
</dbReference>
<dbReference type="HOGENOM" id="CLU_041115_4_0_5"/>
<name>S9QL28_9RHOB</name>
<reference evidence="4" key="1">
    <citation type="journal article" date="2013" name="Stand. Genomic Sci.">
        <title>Genome sequence of the Litoreibacter arenae type strain (DSM 19593(T)), a member of the Roseobacter clade isolated from sea sand.</title>
        <authorList>
            <person name="Riedel T."/>
            <person name="Fiebig A."/>
            <person name="Petersen J."/>
            <person name="Gronow S."/>
            <person name="Kyrpides N.C."/>
            <person name="Goker M."/>
            <person name="Klenk H.P."/>
        </authorList>
    </citation>
    <scope>NUCLEOTIDE SEQUENCE [LARGE SCALE GENOMIC DNA]</scope>
    <source>
        <strain evidence="4">DSM 19593</strain>
    </source>
</reference>
<dbReference type="InterPro" id="IPR003777">
    <property type="entry name" value="XdhC_CoxI"/>
</dbReference>
<protein>
    <submittedName>
        <fullName evidence="3">XdhC protein (Assists in molybdopterin insertion into xanthine dehydrogenase)</fullName>
    </submittedName>
</protein>
<dbReference type="EMBL" id="AONI01000009">
    <property type="protein sequence ID" value="EPX80318.1"/>
    <property type="molecule type" value="Genomic_DNA"/>
</dbReference>
<dbReference type="Proteomes" id="UP000015351">
    <property type="component" value="Unassembled WGS sequence"/>
</dbReference>
<dbReference type="PANTHER" id="PTHR30388">
    <property type="entry name" value="ALDEHYDE OXIDOREDUCTASE MOLYBDENUM COFACTOR ASSEMBLY PROTEIN"/>
    <property type="match status" value="1"/>
</dbReference>
<proteinExistence type="predicted"/>
<gene>
    <name evidence="3" type="ORF">thalar_01658</name>
</gene>
<dbReference type="InterPro" id="IPR027051">
    <property type="entry name" value="XdhC_Rossmann_dom"/>
</dbReference>
<organism evidence="3 4">
    <name type="scientific">Litoreibacter arenae DSM 19593</name>
    <dbReference type="NCBI Taxonomy" id="1123360"/>
    <lineage>
        <taxon>Bacteria</taxon>
        <taxon>Pseudomonadati</taxon>
        <taxon>Pseudomonadota</taxon>
        <taxon>Alphaproteobacteria</taxon>
        <taxon>Rhodobacterales</taxon>
        <taxon>Roseobacteraceae</taxon>
        <taxon>Litoreibacter</taxon>
    </lineage>
</organism>
<dbReference type="InterPro" id="IPR036291">
    <property type="entry name" value="NAD(P)-bd_dom_sf"/>
</dbReference>
<dbReference type="OrthoDB" id="61481at2"/>
<feature type="domain" description="XdhC Rossmann" evidence="2">
    <location>
        <begin position="115"/>
        <end position="255"/>
    </location>
</feature>
<dbReference type="InterPro" id="IPR014308">
    <property type="entry name" value="Xanthine_DH_XdhC"/>
</dbReference>
<dbReference type="RefSeq" id="WP_021100224.1">
    <property type="nucleotide sequence ID" value="NZ_KE557306.1"/>
</dbReference>
<comment type="caution">
    <text evidence="3">The sequence shown here is derived from an EMBL/GenBank/DDBJ whole genome shotgun (WGS) entry which is preliminary data.</text>
</comment>
<dbReference type="PANTHER" id="PTHR30388:SF6">
    <property type="entry name" value="XANTHINE DEHYDROGENASE SUBUNIT A-RELATED"/>
    <property type="match status" value="1"/>
</dbReference>
<dbReference type="AlphaFoldDB" id="S9QL28"/>
<dbReference type="STRING" id="1123360.thalar_01658"/>
<dbReference type="Gene3D" id="3.40.50.720">
    <property type="entry name" value="NAD(P)-binding Rossmann-like Domain"/>
    <property type="match status" value="1"/>
</dbReference>
<dbReference type="eggNOG" id="COG1975">
    <property type="taxonomic scope" value="Bacteria"/>
</dbReference>
<evidence type="ECO:0000259" key="1">
    <source>
        <dbReference type="Pfam" id="PF02625"/>
    </source>
</evidence>
<feature type="domain" description="XdhC- CoxI" evidence="1">
    <location>
        <begin position="7"/>
        <end position="67"/>
    </location>
</feature>
<dbReference type="Pfam" id="PF13478">
    <property type="entry name" value="XdhC_C"/>
    <property type="match status" value="1"/>
</dbReference>
<evidence type="ECO:0000259" key="2">
    <source>
        <dbReference type="Pfam" id="PF13478"/>
    </source>
</evidence>
<sequence length="280" mass="30051">MSVSEFLANHRKVILVRLTEVRGSSPREAGAQMFVASDGLHGTIGGGQLEYMAIDKARAMLRSGREAEVMDVPLGPEIGQCCGGRVVVRLAQMTDADRMDACARDARDVAERPHVYILGAGHVGRALARFCQLLPVRCILIDARQEELSLTDAKVETRLSAMAEADIRDAPAGSAFVVLTHDHALDFLLTSEALDRGDAAYVGLIGSATKRVKFSRYHASHSDTKDISGLTCPIGANASADKRPEIIAAFVAAEVMTCLTKSVDQKTLATTQQKNPAHIV</sequence>
<dbReference type="PATRIC" id="fig|1123360.3.peg.1644"/>
<dbReference type="NCBIfam" id="TIGR02964">
    <property type="entry name" value="xanthine_xdhC"/>
    <property type="match status" value="1"/>
</dbReference>
<keyword evidence="4" id="KW-1185">Reference proteome</keyword>
<evidence type="ECO:0000313" key="3">
    <source>
        <dbReference type="EMBL" id="EPX80318.1"/>
    </source>
</evidence>
<evidence type="ECO:0000313" key="4">
    <source>
        <dbReference type="Proteomes" id="UP000015351"/>
    </source>
</evidence>
<dbReference type="SUPFAM" id="SSF51735">
    <property type="entry name" value="NAD(P)-binding Rossmann-fold domains"/>
    <property type="match status" value="1"/>
</dbReference>
<dbReference type="Pfam" id="PF02625">
    <property type="entry name" value="XdhC_CoxI"/>
    <property type="match status" value="1"/>
</dbReference>